<proteinExistence type="predicted"/>
<evidence type="ECO:0000259" key="4">
    <source>
        <dbReference type="PROSITE" id="PS50112"/>
    </source>
</evidence>
<dbReference type="GO" id="GO:0000155">
    <property type="term" value="F:phosphorelay sensor kinase activity"/>
    <property type="evidence" value="ECO:0007669"/>
    <property type="project" value="InterPro"/>
</dbReference>
<dbReference type="InterPro" id="IPR003594">
    <property type="entry name" value="HATPase_dom"/>
</dbReference>
<dbReference type="Pfam" id="PF02518">
    <property type="entry name" value="HATPase_c"/>
    <property type="match status" value="1"/>
</dbReference>
<feature type="domain" description="PAC" evidence="5">
    <location>
        <begin position="307"/>
        <end position="358"/>
    </location>
</feature>
<evidence type="ECO:0000313" key="7">
    <source>
        <dbReference type="Proteomes" id="UP000289691"/>
    </source>
</evidence>
<dbReference type="InterPro" id="IPR031621">
    <property type="entry name" value="HisKA_7TM"/>
</dbReference>
<dbReference type="CDD" id="cd00130">
    <property type="entry name" value="PAS"/>
    <property type="match status" value="1"/>
</dbReference>
<accession>A0A498L9I3</accession>
<keyword evidence="1" id="KW-0597">Phosphoprotein</keyword>
<gene>
    <name evidence="6" type="ORF">EAF64_04200</name>
</gene>
<dbReference type="Pfam" id="PF08448">
    <property type="entry name" value="PAS_4"/>
    <property type="match status" value="1"/>
</dbReference>
<keyword evidence="2" id="KW-1133">Transmembrane helix</keyword>
<dbReference type="EMBL" id="RDFA01000001">
    <property type="protein sequence ID" value="RXK51843.1"/>
    <property type="molecule type" value="Genomic_DNA"/>
</dbReference>
<dbReference type="InterPro" id="IPR000700">
    <property type="entry name" value="PAS-assoc_C"/>
</dbReference>
<sequence length="596" mass="65061">MFRQRPMELQYTPYTAPVFLSAVVGLGVGAFAFQHRERPGAFPLAVFMIGASAWSFAEGMNLAAAGLGPKVFWTRLEIAASCVVPLAWLALVLEYTGNDQWITRRTVALLLVEPAVFVGVLWAEPSLVRTGLTLDTSGSFAVITESIGPVFYAHLIYSYLLLLIGGALLLRVILFAEGVYRTQATALLVALFVPLVGNVLYVFEYLPAGVDPTNVGFLFSGIIVAGTILRGQLLEVVPVARHLARDEILENMEDRVIVLDDTQRIADVNPAAAELFDRSEAAAVGERIETLLPDLSALLDDETGTHVQTELSLEGEEGVRYYNVRISPLHRARGAVAGTLVSLRDVTDKRQQRQRLEVLNRLLRHNLRNEMNVVAGNAELVERQLADPDLRERLDLIAETATRITDQSDKVGQVSRTFDEDGTVTVDLRETVTTEVQDARDRYPVAEITLELPAELDVGVDPAIAIALDELLANAVEHNDHDDPTVNVLVRDEGDVAVLEVADDGPGIDPHELAVLEEGEETALKHGSGVGLWVVYWTVEQFGGRLEFENDDHGCTVTAWLPDTDEADDSGTERTAAVGGLRQALDPTEIGFSADD</sequence>
<organism evidence="6 7">
    <name type="scientific">Halorientalis pallida</name>
    <dbReference type="NCBI Taxonomy" id="2479928"/>
    <lineage>
        <taxon>Archaea</taxon>
        <taxon>Methanobacteriati</taxon>
        <taxon>Methanobacteriota</taxon>
        <taxon>Stenosarchaea group</taxon>
        <taxon>Halobacteria</taxon>
        <taxon>Halobacteriales</taxon>
        <taxon>Haloarculaceae</taxon>
        <taxon>Halorientalis</taxon>
    </lineage>
</organism>
<dbReference type="OrthoDB" id="237703at2157"/>
<feature type="transmembrane region" description="Helical" evidence="2">
    <location>
        <begin position="105"/>
        <end position="123"/>
    </location>
</feature>
<comment type="caution">
    <text evidence="6">The sequence shown here is derived from an EMBL/GenBank/DDBJ whole genome shotgun (WGS) entry which is preliminary data.</text>
</comment>
<feature type="transmembrane region" description="Helical" evidence="2">
    <location>
        <begin position="40"/>
        <end position="57"/>
    </location>
</feature>
<evidence type="ECO:0000259" key="5">
    <source>
        <dbReference type="PROSITE" id="PS50113"/>
    </source>
</evidence>
<dbReference type="InterPro" id="IPR035965">
    <property type="entry name" value="PAS-like_dom_sf"/>
</dbReference>
<dbReference type="InterPro" id="IPR005467">
    <property type="entry name" value="His_kinase_dom"/>
</dbReference>
<evidence type="ECO:0000256" key="1">
    <source>
        <dbReference type="ARBA" id="ARBA00022553"/>
    </source>
</evidence>
<dbReference type="SMART" id="SM00091">
    <property type="entry name" value="PAS"/>
    <property type="match status" value="1"/>
</dbReference>
<dbReference type="PROSITE" id="PS50113">
    <property type="entry name" value="PAC"/>
    <property type="match status" value="1"/>
</dbReference>
<dbReference type="InterPro" id="IPR013656">
    <property type="entry name" value="PAS_4"/>
</dbReference>
<dbReference type="Gene3D" id="3.30.565.10">
    <property type="entry name" value="Histidine kinase-like ATPase, C-terminal domain"/>
    <property type="match status" value="1"/>
</dbReference>
<dbReference type="InterPro" id="IPR004358">
    <property type="entry name" value="Sig_transdc_His_kin-like_C"/>
</dbReference>
<feature type="domain" description="Histidine kinase" evidence="3">
    <location>
        <begin position="362"/>
        <end position="565"/>
    </location>
</feature>
<dbReference type="PANTHER" id="PTHR43065">
    <property type="entry name" value="SENSOR HISTIDINE KINASE"/>
    <property type="match status" value="1"/>
</dbReference>
<dbReference type="PRINTS" id="PR00344">
    <property type="entry name" value="BCTRLSENSOR"/>
</dbReference>
<feature type="transmembrane region" description="Helical" evidence="2">
    <location>
        <begin position="156"/>
        <end position="174"/>
    </location>
</feature>
<feature type="domain" description="PAS" evidence="4">
    <location>
        <begin position="247"/>
        <end position="316"/>
    </location>
</feature>
<evidence type="ECO:0000256" key="2">
    <source>
        <dbReference type="SAM" id="Phobius"/>
    </source>
</evidence>
<dbReference type="PROSITE" id="PS50112">
    <property type="entry name" value="PAS"/>
    <property type="match status" value="1"/>
</dbReference>
<dbReference type="InterPro" id="IPR003661">
    <property type="entry name" value="HisK_dim/P_dom"/>
</dbReference>
<dbReference type="NCBIfam" id="TIGR00229">
    <property type="entry name" value="sensory_box"/>
    <property type="match status" value="1"/>
</dbReference>
<dbReference type="InterPro" id="IPR036890">
    <property type="entry name" value="HATPase_C_sf"/>
</dbReference>
<evidence type="ECO:0000313" key="6">
    <source>
        <dbReference type="EMBL" id="RXK51843.1"/>
    </source>
</evidence>
<dbReference type="SUPFAM" id="SSF55785">
    <property type="entry name" value="PYP-like sensor domain (PAS domain)"/>
    <property type="match status" value="1"/>
</dbReference>
<keyword evidence="2" id="KW-0472">Membrane</keyword>
<dbReference type="Gene3D" id="3.30.450.20">
    <property type="entry name" value="PAS domain"/>
    <property type="match status" value="1"/>
</dbReference>
<feature type="transmembrane region" description="Helical" evidence="2">
    <location>
        <begin position="186"/>
        <end position="203"/>
    </location>
</feature>
<dbReference type="AlphaFoldDB" id="A0A498L9I3"/>
<dbReference type="Pfam" id="PF16927">
    <property type="entry name" value="HisKA_7TM"/>
    <property type="match status" value="1"/>
</dbReference>
<keyword evidence="7" id="KW-1185">Reference proteome</keyword>
<dbReference type="SUPFAM" id="SSF55874">
    <property type="entry name" value="ATPase domain of HSP90 chaperone/DNA topoisomerase II/histidine kinase"/>
    <property type="match status" value="1"/>
</dbReference>
<feature type="transmembrane region" description="Helical" evidence="2">
    <location>
        <begin position="72"/>
        <end position="93"/>
    </location>
</feature>
<dbReference type="Proteomes" id="UP000289691">
    <property type="component" value="Unassembled WGS sequence"/>
</dbReference>
<dbReference type="RefSeq" id="WP_129067697.1">
    <property type="nucleotide sequence ID" value="NZ_RDFA01000001.1"/>
</dbReference>
<dbReference type="SMART" id="SM00387">
    <property type="entry name" value="HATPase_c"/>
    <property type="match status" value="1"/>
</dbReference>
<dbReference type="CDD" id="cd00082">
    <property type="entry name" value="HisKA"/>
    <property type="match status" value="1"/>
</dbReference>
<keyword evidence="2" id="KW-0812">Transmembrane</keyword>
<evidence type="ECO:0000259" key="3">
    <source>
        <dbReference type="PROSITE" id="PS50109"/>
    </source>
</evidence>
<name>A0A498L9I3_9EURY</name>
<reference evidence="6 7" key="1">
    <citation type="submission" date="2019-01" db="EMBL/GenBank/DDBJ databases">
        <title>Halorientalis sp. F13-25 a new haloarchaeum isolated from hypersaline water.</title>
        <authorList>
            <person name="Ana D.-V."/>
            <person name="Cristina S.-P."/>
            <person name="Antonio V."/>
        </authorList>
    </citation>
    <scope>NUCLEOTIDE SEQUENCE [LARGE SCALE GENOMIC DNA]</scope>
    <source>
        <strain evidence="6 7">F13-25</strain>
    </source>
</reference>
<protein>
    <submittedName>
        <fullName evidence="6">PAS domain S-box protein</fullName>
    </submittedName>
</protein>
<dbReference type="PROSITE" id="PS50109">
    <property type="entry name" value="HIS_KIN"/>
    <property type="match status" value="1"/>
</dbReference>
<feature type="transmembrane region" description="Helical" evidence="2">
    <location>
        <begin position="14"/>
        <end position="33"/>
    </location>
</feature>
<dbReference type="InterPro" id="IPR000014">
    <property type="entry name" value="PAS"/>
</dbReference>